<dbReference type="InterPro" id="IPR036388">
    <property type="entry name" value="WH-like_DNA-bd_sf"/>
</dbReference>
<evidence type="ECO:0000256" key="4">
    <source>
        <dbReference type="ARBA" id="ARBA00023015"/>
    </source>
</evidence>
<evidence type="ECO:0000259" key="8">
    <source>
        <dbReference type="PROSITE" id="PS50110"/>
    </source>
</evidence>
<dbReference type="CDD" id="cd00156">
    <property type="entry name" value="REC"/>
    <property type="match status" value="1"/>
</dbReference>
<evidence type="ECO:0000256" key="5">
    <source>
        <dbReference type="ARBA" id="ARBA00023125"/>
    </source>
</evidence>
<dbReference type="PANTHER" id="PTHR43214">
    <property type="entry name" value="TWO-COMPONENT RESPONSE REGULATOR"/>
    <property type="match status" value="1"/>
</dbReference>
<accession>A0AAW7IBQ7</accession>
<dbReference type="GO" id="GO:0006355">
    <property type="term" value="P:regulation of DNA-templated transcription"/>
    <property type="evidence" value="ECO:0007669"/>
    <property type="project" value="InterPro"/>
</dbReference>
<dbReference type="PROSITE" id="PS50110">
    <property type="entry name" value="RESPONSE_REGULATORY"/>
    <property type="match status" value="1"/>
</dbReference>
<comment type="subcellular location">
    <subcellularLocation>
        <location evidence="1">Cytoplasm</location>
    </subcellularLocation>
</comment>
<dbReference type="PANTHER" id="PTHR43214:SF43">
    <property type="entry name" value="TWO-COMPONENT RESPONSE REGULATOR"/>
    <property type="match status" value="1"/>
</dbReference>
<keyword evidence="6" id="KW-0804">Transcription</keyword>
<name>A0AAW7IBQ7_9BACI</name>
<dbReference type="RefSeq" id="WP_289319558.1">
    <property type="nucleotide sequence ID" value="NZ_JAUCEY010000008.1"/>
</dbReference>
<keyword evidence="4" id="KW-0805">Transcription regulation</keyword>
<dbReference type="InterPro" id="IPR016032">
    <property type="entry name" value="Sig_transdc_resp-reg_C-effctor"/>
</dbReference>
<dbReference type="SMART" id="SM00448">
    <property type="entry name" value="REC"/>
    <property type="match status" value="1"/>
</dbReference>
<dbReference type="InterPro" id="IPR011006">
    <property type="entry name" value="CheY-like_superfamily"/>
</dbReference>
<dbReference type="AlphaFoldDB" id="A0AAW7IBQ7"/>
<dbReference type="GO" id="GO:0003677">
    <property type="term" value="F:DNA binding"/>
    <property type="evidence" value="ECO:0007669"/>
    <property type="project" value="UniProtKB-KW"/>
</dbReference>
<dbReference type="Gene3D" id="3.40.50.2300">
    <property type="match status" value="1"/>
</dbReference>
<protein>
    <submittedName>
        <fullName evidence="9">Response regulator</fullName>
    </submittedName>
</protein>
<dbReference type="InterPro" id="IPR001789">
    <property type="entry name" value="Sig_transdc_resp-reg_receiver"/>
</dbReference>
<evidence type="ECO:0000256" key="1">
    <source>
        <dbReference type="ARBA" id="ARBA00004496"/>
    </source>
</evidence>
<evidence type="ECO:0000256" key="7">
    <source>
        <dbReference type="PROSITE-ProRule" id="PRU00169"/>
    </source>
</evidence>
<evidence type="ECO:0000256" key="3">
    <source>
        <dbReference type="ARBA" id="ARBA00023012"/>
    </source>
</evidence>
<dbReference type="Proteomes" id="UP001234602">
    <property type="component" value="Unassembled WGS sequence"/>
</dbReference>
<evidence type="ECO:0000256" key="6">
    <source>
        <dbReference type="ARBA" id="ARBA00023163"/>
    </source>
</evidence>
<proteinExistence type="predicted"/>
<evidence type="ECO:0000313" key="10">
    <source>
        <dbReference type="Proteomes" id="UP001234602"/>
    </source>
</evidence>
<feature type="modified residue" description="4-aspartylphosphate" evidence="7">
    <location>
        <position position="61"/>
    </location>
</feature>
<comment type="caution">
    <text evidence="9">The sequence shown here is derived from an EMBL/GenBank/DDBJ whole genome shotgun (WGS) entry which is preliminary data.</text>
</comment>
<dbReference type="SUPFAM" id="SSF46894">
    <property type="entry name" value="C-terminal effector domain of the bipartite response regulators"/>
    <property type="match status" value="1"/>
</dbReference>
<dbReference type="InterPro" id="IPR039420">
    <property type="entry name" value="WalR-like"/>
</dbReference>
<dbReference type="Gene3D" id="1.10.10.10">
    <property type="entry name" value="Winged helix-like DNA-binding domain superfamily/Winged helix DNA-binding domain"/>
    <property type="match status" value="1"/>
</dbReference>
<dbReference type="SUPFAM" id="SSF52172">
    <property type="entry name" value="CheY-like"/>
    <property type="match status" value="1"/>
</dbReference>
<dbReference type="PRINTS" id="PR00038">
    <property type="entry name" value="HTHLUXR"/>
</dbReference>
<evidence type="ECO:0000313" key="9">
    <source>
        <dbReference type="EMBL" id="MDM5451874.1"/>
    </source>
</evidence>
<gene>
    <name evidence="9" type="ORF">QUF89_06605</name>
</gene>
<keyword evidence="2 7" id="KW-0597">Phosphoprotein</keyword>
<dbReference type="InterPro" id="IPR000792">
    <property type="entry name" value="Tscrpt_reg_LuxR_C"/>
</dbReference>
<evidence type="ECO:0000256" key="2">
    <source>
        <dbReference type="ARBA" id="ARBA00022553"/>
    </source>
</evidence>
<sequence>MEDKKNVKVVLVEDDPFWQENISKYIKKETDNIDVVDVVVCKEEMLEVLIKEPEIDVALIDINLTRANLDGIEIIEILSNQGIKTIALTSIVDKEVIINSFESGAINYINKSSIFDIISAIQEAVEGRNRIHSDASPALLSKMKEEKKIRILTSSEQEIYILQQKGYSRKKIAETLFKSVETVKKQIQSIKKKLNA</sequence>
<dbReference type="GO" id="GO:0000160">
    <property type="term" value="P:phosphorelay signal transduction system"/>
    <property type="evidence" value="ECO:0007669"/>
    <property type="project" value="UniProtKB-KW"/>
</dbReference>
<keyword evidence="3" id="KW-0902">Two-component regulatory system</keyword>
<dbReference type="GO" id="GO:0005737">
    <property type="term" value="C:cytoplasm"/>
    <property type="evidence" value="ECO:0007669"/>
    <property type="project" value="UniProtKB-SubCell"/>
</dbReference>
<reference evidence="9" key="1">
    <citation type="submission" date="2023-06" db="EMBL/GenBank/DDBJ databases">
        <title>Comparative genomics of Bacillaceae isolates and their secondary metabolite potential.</title>
        <authorList>
            <person name="Song L."/>
            <person name="Nielsen L.J."/>
            <person name="Mohite O."/>
            <person name="Xu X."/>
            <person name="Weber T."/>
            <person name="Kovacs A.T."/>
        </authorList>
    </citation>
    <scope>NUCLEOTIDE SEQUENCE</scope>
    <source>
        <strain evidence="9">D8_B_37</strain>
    </source>
</reference>
<dbReference type="Pfam" id="PF00072">
    <property type="entry name" value="Response_reg"/>
    <property type="match status" value="1"/>
</dbReference>
<feature type="domain" description="Response regulatory" evidence="8">
    <location>
        <begin position="8"/>
        <end position="126"/>
    </location>
</feature>
<dbReference type="EMBL" id="JAUCEY010000008">
    <property type="protein sequence ID" value="MDM5451874.1"/>
    <property type="molecule type" value="Genomic_DNA"/>
</dbReference>
<organism evidence="9 10">
    <name type="scientific">Peribacillus simplex</name>
    <dbReference type="NCBI Taxonomy" id="1478"/>
    <lineage>
        <taxon>Bacteria</taxon>
        <taxon>Bacillati</taxon>
        <taxon>Bacillota</taxon>
        <taxon>Bacilli</taxon>
        <taxon>Bacillales</taxon>
        <taxon>Bacillaceae</taxon>
        <taxon>Peribacillus</taxon>
    </lineage>
</organism>
<keyword evidence="5" id="KW-0238">DNA-binding</keyword>